<proteinExistence type="predicted"/>
<dbReference type="GO" id="GO:0006355">
    <property type="term" value="P:regulation of DNA-templated transcription"/>
    <property type="evidence" value="ECO:0007669"/>
    <property type="project" value="InterPro"/>
</dbReference>
<evidence type="ECO:0000313" key="1">
    <source>
        <dbReference type="EMBL" id="CAA9451760.1"/>
    </source>
</evidence>
<reference evidence="1" key="1">
    <citation type="submission" date="2020-02" db="EMBL/GenBank/DDBJ databases">
        <authorList>
            <person name="Meier V. D."/>
        </authorList>
    </citation>
    <scope>NUCLEOTIDE SEQUENCE</scope>
    <source>
        <strain evidence="1">AVDCRST_MAG78</strain>
    </source>
</reference>
<dbReference type="InterPro" id="IPR010985">
    <property type="entry name" value="Ribbon_hlx_hlx"/>
</dbReference>
<dbReference type="EMBL" id="CADCVB010000229">
    <property type="protein sequence ID" value="CAA9451760.1"/>
    <property type="molecule type" value="Genomic_DNA"/>
</dbReference>
<protein>
    <recommendedName>
        <fullName evidence="2">Ribbon-helix-helix protein CopG domain-containing protein</fullName>
    </recommendedName>
</protein>
<dbReference type="SUPFAM" id="SSF47598">
    <property type="entry name" value="Ribbon-helix-helix"/>
    <property type="match status" value="1"/>
</dbReference>
<dbReference type="InterPro" id="IPR013321">
    <property type="entry name" value="Arc_rbn_hlx_hlx"/>
</dbReference>
<dbReference type="Gene3D" id="1.10.1220.10">
    <property type="entry name" value="Met repressor-like"/>
    <property type="match status" value="1"/>
</dbReference>
<accession>A0A6J4QYN2</accession>
<sequence length="89" mass="10065">MWSVARCGLVRLPVAPEPTARCRYDQGHTRVTKTAVSIPDELFESAEGLARRLGMTRNELYAEALRDYLREHRGRGSWSVSTRFTAGRA</sequence>
<dbReference type="CDD" id="cd22231">
    <property type="entry name" value="RHH_NikR_HicB-like"/>
    <property type="match status" value="1"/>
</dbReference>
<organism evidence="1">
    <name type="scientific">uncultured Rubrobacteraceae bacterium</name>
    <dbReference type="NCBI Taxonomy" id="349277"/>
    <lineage>
        <taxon>Bacteria</taxon>
        <taxon>Bacillati</taxon>
        <taxon>Actinomycetota</taxon>
        <taxon>Rubrobacteria</taxon>
        <taxon>Rubrobacterales</taxon>
        <taxon>Rubrobacteraceae</taxon>
        <taxon>environmental samples</taxon>
    </lineage>
</organism>
<name>A0A6J4QYN2_9ACTN</name>
<evidence type="ECO:0008006" key="2">
    <source>
        <dbReference type="Google" id="ProtNLM"/>
    </source>
</evidence>
<gene>
    <name evidence="1" type="ORF">AVDCRST_MAG78-3485</name>
</gene>
<dbReference type="AlphaFoldDB" id="A0A6J4QYN2"/>